<dbReference type="AlphaFoldDB" id="A0AAE0YWG3"/>
<organism evidence="2 3">
    <name type="scientific">Elysia crispata</name>
    <name type="common">lettuce slug</name>
    <dbReference type="NCBI Taxonomy" id="231223"/>
    <lineage>
        <taxon>Eukaryota</taxon>
        <taxon>Metazoa</taxon>
        <taxon>Spiralia</taxon>
        <taxon>Lophotrochozoa</taxon>
        <taxon>Mollusca</taxon>
        <taxon>Gastropoda</taxon>
        <taxon>Heterobranchia</taxon>
        <taxon>Euthyneura</taxon>
        <taxon>Panpulmonata</taxon>
        <taxon>Sacoglossa</taxon>
        <taxon>Placobranchoidea</taxon>
        <taxon>Plakobranchidae</taxon>
        <taxon>Elysia</taxon>
    </lineage>
</organism>
<keyword evidence="3" id="KW-1185">Reference proteome</keyword>
<reference evidence="2" key="1">
    <citation type="journal article" date="2023" name="G3 (Bethesda)">
        <title>A reference genome for the long-term kleptoplast-retaining sea slug Elysia crispata morphotype clarki.</title>
        <authorList>
            <person name="Eastman K.E."/>
            <person name="Pendleton A.L."/>
            <person name="Shaikh M.A."/>
            <person name="Suttiyut T."/>
            <person name="Ogas R."/>
            <person name="Tomko P."/>
            <person name="Gavelis G."/>
            <person name="Widhalm J.R."/>
            <person name="Wisecaver J.H."/>
        </authorList>
    </citation>
    <scope>NUCLEOTIDE SEQUENCE</scope>
    <source>
        <strain evidence="2">ECLA1</strain>
    </source>
</reference>
<feature type="signal peptide" evidence="1">
    <location>
        <begin position="1"/>
        <end position="21"/>
    </location>
</feature>
<comment type="caution">
    <text evidence="2">The sequence shown here is derived from an EMBL/GenBank/DDBJ whole genome shotgun (WGS) entry which is preliminary data.</text>
</comment>
<proteinExistence type="predicted"/>
<feature type="chain" id="PRO_5042221012" description="Secreted protein" evidence="1">
    <location>
        <begin position="22"/>
        <end position="87"/>
    </location>
</feature>
<dbReference type="EMBL" id="JAWDGP010005359">
    <property type="protein sequence ID" value="KAK3757527.1"/>
    <property type="molecule type" value="Genomic_DNA"/>
</dbReference>
<gene>
    <name evidence="2" type="ORF">RRG08_032695</name>
</gene>
<protein>
    <recommendedName>
        <fullName evidence="4">Secreted protein</fullName>
    </recommendedName>
</protein>
<name>A0AAE0YWG3_9GAST</name>
<dbReference type="Proteomes" id="UP001283361">
    <property type="component" value="Unassembled WGS sequence"/>
</dbReference>
<evidence type="ECO:0008006" key="4">
    <source>
        <dbReference type="Google" id="ProtNLM"/>
    </source>
</evidence>
<keyword evidence="1" id="KW-0732">Signal</keyword>
<evidence type="ECO:0000256" key="1">
    <source>
        <dbReference type="SAM" id="SignalP"/>
    </source>
</evidence>
<evidence type="ECO:0000313" key="3">
    <source>
        <dbReference type="Proteomes" id="UP001283361"/>
    </source>
</evidence>
<sequence>MMWKNFGLITATLWFQSLAESRVVVGPSLIELALLLRSRKVSGSTLAVTESHWLYSCGNGKSLALLLRSRKVTGSTLEVTESHWLYS</sequence>
<evidence type="ECO:0000313" key="2">
    <source>
        <dbReference type="EMBL" id="KAK3757527.1"/>
    </source>
</evidence>
<accession>A0AAE0YWG3</accession>